<dbReference type="GO" id="GO:0000978">
    <property type="term" value="F:RNA polymerase II cis-regulatory region sequence-specific DNA binding"/>
    <property type="evidence" value="ECO:0007669"/>
    <property type="project" value="TreeGrafter"/>
</dbReference>
<feature type="domain" description="C2H2-type" evidence="13">
    <location>
        <begin position="175"/>
        <end position="202"/>
    </location>
</feature>
<keyword evidence="10" id="KW-0539">Nucleus</keyword>
<dbReference type="GO" id="GO:0042802">
    <property type="term" value="F:identical protein binding"/>
    <property type="evidence" value="ECO:0007669"/>
    <property type="project" value="UniProtKB-ARBA"/>
</dbReference>
<dbReference type="FunFam" id="3.30.160.60:FF:000052">
    <property type="entry name" value="zinc finger protein 546 isoform X1"/>
    <property type="match status" value="1"/>
</dbReference>
<comment type="similarity">
    <text evidence="2">Belongs to the krueppel C2H2-type zinc-finger protein family.</text>
</comment>
<evidence type="ECO:0000256" key="8">
    <source>
        <dbReference type="ARBA" id="ARBA00023125"/>
    </source>
</evidence>
<evidence type="ECO:0000256" key="4">
    <source>
        <dbReference type="ARBA" id="ARBA00022737"/>
    </source>
</evidence>
<keyword evidence="9" id="KW-0804">Transcription</keyword>
<dbReference type="GO" id="GO:0003700">
    <property type="term" value="F:DNA-binding transcription factor activity"/>
    <property type="evidence" value="ECO:0007669"/>
    <property type="project" value="TreeGrafter"/>
</dbReference>
<keyword evidence="15" id="KW-1185">Reference proteome</keyword>
<dbReference type="STRING" id="8078.ENSFHEP00000004997"/>
<dbReference type="Gene3D" id="3.30.160.60">
    <property type="entry name" value="Classic Zinc Finger"/>
    <property type="match status" value="7"/>
</dbReference>
<feature type="domain" description="C2H2-type" evidence="13">
    <location>
        <begin position="315"/>
        <end position="342"/>
    </location>
</feature>
<dbReference type="PANTHER" id="PTHR24390:SF159">
    <property type="entry name" value="GROWTH FACTOR INDEPENDENT 1 TRANSCRIPTIONAL REPRESSOR"/>
    <property type="match status" value="1"/>
</dbReference>
<evidence type="ECO:0000256" key="2">
    <source>
        <dbReference type="ARBA" id="ARBA00006991"/>
    </source>
</evidence>
<evidence type="ECO:0000256" key="3">
    <source>
        <dbReference type="ARBA" id="ARBA00022723"/>
    </source>
</evidence>
<dbReference type="InterPro" id="IPR036236">
    <property type="entry name" value="Znf_C2H2_sf"/>
</dbReference>
<keyword evidence="6" id="KW-0862">Zinc</keyword>
<evidence type="ECO:0000313" key="15">
    <source>
        <dbReference type="Proteomes" id="UP000265000"/>
    </source>
</evidence>
<feature type="domain" description="C2H2-type" evidence="13">
    <location>
        <begin position="343"/>
        <end position="370"/>
    </location>
</feature>
<evidence type="ECO:0000256" key="6">
    <source>
        <dbReference type="ARBA" id="ARBA00022833"/>
    </source>
</evidence>
<dbReference type="GO" id="GO:0006357">
    <property type="term" value="P:regulation of transcription by RNA polymerase II"/>
    <property type="evidence" value="ECO:0007669"/>
    <property type="project" value="TreeGrafter"/>
</dbReference>
<dbReference type="SUPFAM" id="SSF57667">
    <property type="entry name" value="beta-beta-alpha zinc fingers"/>
    <property type="match status" value="4"/>
</dbReference>
<evidence type="ECO:0000256" key="10">
    <source>
        <dbReference type="ARBA" id="ARBA00023242"/>
    </source>
</evidence>
<dbReference type="GO" id="GO:0008270">
    <property type="term" value="F:zinc ion binding"/>
    <property type="evidence" value="ECO:0007669"/>
    <property type="project" value="UniProtKB-KW"/>
</dbReference>
<dbReference type="Ensembl" id="ENSFHET00000007905.1">
    <property type="protein sequence ID" value="ENSFHEP00000004997.1"/>
    <property type="gene ID" value="ENSFHEG00000005923.1"/>
</dbReference>
<feature type="domain" description="C2H2-type" evidence="13">
    <location>
        <begin position="203"/>
        <end position="230"/>
    </location>
</feature>
<protein>
    <submittedName>
        <fullName evidence="14">Zinc finger protein 239-like</fullName>
    </submittedName>
</protein>
<comment type="subcellular location">
    <subcellularLocation>
        <location evidence="1">Nucleus</location>
    </subcellularLocation>
</comment>
<reference evidence="14" key="2">
    <citation type="submission" date="2025-09" db="UniProtKB">
        <authorList>
            <consortium name="Ensembl"/>
        </authorList>
    </citation>
    <scope>IDENTIFICATION</scope>
</reference>
<keyword evidence="3" id="KW-0479">Metal-binding</keyword>
<dbReference type="SMART" id="SM00355">
    <property type="entry name" value="ZnF_C2H2"/>
    <property type="match status" value="7"/>
</dbReference>
<keyword evidence="8" id="KW-0238">DNA-binding</keyword>
<dbReference type="AlphaFoldDB" id="A0A3Q2NZP0"/>
<dbReference type="InterPro" id="IPR013087">
    <property type="entry name" value="Znf_C2H2_type"/>
</dbReference>
<evidence type="ECO:0000259" key="13">
    <source>
        <dbReference type="PROSITE" id="PS50157"/>
    </source>
</evidence>
<feature type="domain" description="C2H2-type" evidence="13">
    <location>
        <begin position="231"/>
        <end position="258"/>
    </location>
</feature>
<proteinExistence type="inferred from homology"/>
<dbReference type="PROSITE" id="PS50157">
    <property type="entry name" value="ZINC_FINGER_C2H2_2"/>
    <property type="match status" value="7"/>
</dbReference>
<feature type="compositionally biased region" description="Basic and acidic residues" evidence="12">
    <location>
        <begin position="110"/>
        <end position="120"/>
    </location>
</feature>
<dbReference type="FunFam" id="3.30.160.60:FF:000912">
    <property type="entry name" value="Zinc finger protein 660"/>
    <property type="match status" value="1"/>
</dbReference>
<dbReference type="GeneTree" id="ENSGT01150000286936"/>
<dbReference type="GO" id="GO:0005634">
    <property type="term" value="C:nucleus"/>
    <property type="evidence" value="ECO:0007669"/>
    <property type="project" value="UniProtKB-SubCell"/>
</dbReference>
<dbReference type="Proteomes" id="UP000265000">
    <property type="component" value="Unplaced"/>
</dbReference>
<dbReference type="Pfam" id="PF00096">
    <property type="entry name" value="zf-C2H2"/>
    <property type="match status" value="6"/>
</dbReference>
<evidence type="ECO:0000256" key="1">
    <source>
        <dbReference type="ARBA" id="ARBA00004123"/>
    </source>
</evidence>
<name>A0A3Q2NZP0_FUNHE</name>
<dbReference type="PANTHER" id="PTHR24390">
    <property type="entry name" value="ZINC FINGER PROTEIN"/>
    <property type="match status" value="1"/>
</dbReference>
<evidence type="ECO:0000256" key="7">
    <source>
        <dbReference type="ARBA" id="ARBA00023015"/>
    </source>
</evidence>
<dbReference type="FunFam" id="3.30.160.60:FF:000508">
    <property type="entry name" value="Myeloid zinc finger 1"/>
    <property type="match status" value="2"/>
</dbReference>
<feature type="domain" description="C2H2-type" evidence="13">
    <location>
        <begin position="259"/>
        <end position="286"/>
    </location>
</feature>
<organism evidence="14 15">
    <name type="scientific">Fundulus heteroclitus</name>
    <name type="common">Killifish</name>
    <name type="synonym">Mummichog</name>
    <dbReference type="NCBI Taxonomy" id="8078"/>
    <lineage>
        <taxon>Eukaryota</taxon>
        <taxon>Metazoa</taxon>
        <taxon>Chordata</taxon>
        <taxon>Craniata</taxon>
        <taxon>Vertebrata</taxon>
        <taxon>Euteleostomi</taxon>
        <taxon>Actinopterygii</taxon>
        <taxon>Neopterygii</taxon>
        <taxon>Teleostei</taxon>
        <taxon>Neoteleostei</taxon>
        <taxon>Acanthomorphata</taxon>
        <taxon>Ovalentaria</taxon>
        <taxon>Atherinomorphae</taxon>
        <taxon>Cyprinodontiformes</taxon>
        <taxon>Fundulidae</taxon>
        <taxon>Fundulus</taxon>
    </lineage>
</organism>
<feature type="region of interest" description="Disordered" evidence="12">
    <location>
        <begin position="98"/>
        <end position="120"/>
    </location>
</feature>
<dbReference type="FunFam" id="3.30.160.60:FF:001249">
    <property type="entry name" value="CTCF"/>
    <property type="match status" value="2"/>
</dbReference>
<evidence type="ECO:0000313" key="14">
    <source>
        <dbReference type="Ensembl" id="ENSFHEP00000004997.1"/>
    </source>
</evidence>
<feature type="domain" description="C2H2-type" evidence="13">
    <location>
        <begin position="287"/>
        <end position="314"/>
    </location>
</feature>
<dbReference type="FunFam" id="3.30.160.60:FF:002343">
    <property type="entry name" value="Zinc finger protein 33A"/>
    <property type="match status" value="1"/>
</dbReference>
<keyword evidence="4" id="KW-0677">Repeat</keyword>
<evidence type="ECO:0000256" key="9">
    <source>
        <dbReference type="ARBA" id="ARBA00023163"/>
    </source>
</evidence>
<evidence type="ECO:0000256" key="12">
    <source>
        <dbReference type="SAM" id="MobiDB-lite"/>
    </source>
</evidence>
<evidence type="ECO:0000256" key="11">
    <source>
        <dbReference type="PROSITE-ProRule" id="PRU00042"/>
    </source>
</evidence>
<keyword evidence="7" id="KW-0805">Transcription regulation</keyword>
<accession>A0A3Q2NZP0</accession>
<keyword evidence="5 11" id="KW-0863">Zinc-finger</keyword>
<evidence type="ECO:0000256" key="5">
    <source>
        <dbReference type="ARBA" id="ARBA00022771"/>
    </source>
</evidence>
<dbReference type="PROSITE" id="PS00028">
    <property type="entry name" value="ZINC_FINGER_C2H2_1"/>
    <property type="match status" value="7"/>
</dbReference>
<reference evidence="14" key="1">
    <citation type="submission" date="2025-08" db="UniProtKB">
        <authorList>
            <consortium name="Ensembl"/>
        </authorList>
    </citation>
    <scope>IDENTIFICATION</scope>
</reference>
<sequence>MEADFNPRVLLHRLDATQKLIVKEESSLDHRPCAELHDPKPPHIKEEQKEVYISLSGEQLCGKEVINAIRFPVAAPPIKSLDDKQSLLLSQLYPDQIKDRGLPEENGGEESIRMQDHGDVSISLETKDTEKDEEDSDVGHPTAELKHMSDSEYKRCSTEKENVESRRKVQTGMKLNCKDCGKTFSGKYALNTHTRIHTGQKLFCCDLCGQRFSQKSHLNTHMRIHTGQKLFSCDLCGQRFSLKSNLNRHMRIHTGQKPFCCDLCGQRFSQKSHLNRHMRIHTGKKPFCCRLCGQRFSEKGTLNIHTRIHTGQKPFCCDLCRQRFSQKSHLNRHMKIHTGKKLFCCDLCGQRFSLKSNLKRHTRIHTGEKMALL</sequence>